<keyword evidence="2" id="KW-1185">Reference proteome</keyword>
<accession>A0A231GJU9</accession>
<evidence type="ECO:0000313" key="2">
    <source>
        <dbReference type="Proteomes" id="UP000198542"/>
    </source>
</evidence>
<dbReference type="RefSeq" id="WP_090453563.1">
    <property type="nucleotide sequence ID" value="NZ_FNTC01000002.1"/>
</dbReference>
<proteinExistence type="predicted"/>
<sequence length="161" mass="18078">MSEEFIKRDSASAEVYKNFPDLKAATGFMRLEITRGNVVEEYKATSFYMRADETYALIFANIGDALDGQRIKINSFVKMEAGKRYILGPGNESVLAWYIDMKGGGSYESIGSGKLDVETAVSKPPKPYIKGSIEFMCRETPFSDTWMKVVAKDFWVEGDMS</sequence>
<protein>
    <submittedName>
        <fullName evidence="1">Uncharacterized protein</fullName>
    </submittedName>
</protein>
<name>A0A231GJU9_PSEJE</name>
<dbReference type="AlphaFoldDB" id="A0A231GJU9"/>
<organism evidence="1 2">
    <name type="scientific">Pseudomonas jessenii</name>
    <dbReference type="NCBI Taxonomy" id="77298"/>
    <lineage>
        <taxon>Bacteria</taxon>
        <taxon>Pseudomonadati</taxon>
        <taxon>Pseudomonadota</taxon>
        <taxon>Gammaproteobacteria</taxon>
        <taxon>Pseudomonadales</taxon>
        <taxon>Pseudomonadaceae</taxon>
        <taxon>Pseudomonas</taxon>
    </lineage>
</organism>
<evidence type="ECO:0000313" key="1">
    <source>
        <dbReference type="EMBL" id="SEB86987.1"/>
    </source>
</evidence>
<dbReference type="EMBL" id="FNTC01000002">
    <property type="protein sequence ID" value="SEB86987.1"/>
    <property type="molecule type" value="Genomic_DNA"/>
</dbReference>
<gene>
    <name evidence="1" type="ORF">SAMN04490187_2281</name>
</gene>
<dbReference type="Proteomes" id="UP000198542">
    <property type="component" value="Unassembled WGS sequence"/>
</dbReference>
<reference evidence="2" key="1">
    <citation type="submission" date="2016-10" db="EMBL/GenBank/DDBJ databases">
        <authorList>
            <person name="Varghese N."/>
            <person name="Submissions S."/>
        </authorList>
    </citation>
    <scope>NUCLEOTIDE SEQUENCE [LARGE SCALE GENOMIC DNA]</scope>
    <source>
        <strain evidence="2">BS3660</strain>
    </source>
</reference>